<dbReference type="Proteomes" id="UP001185631">
    <property type="component" value="Unassembled WGS sequence"/>
</dbReference>
<organism evidence="3 5">
    <name type="scientific">Corynebacterium curieae</name>
    <dbReference type="NCBI Taxonomy" id="2913500"/>
    <lineage>
        <taxon>Bacteria</taxon>
        <taxon>Bacillati</taxon>
        <taxon>Actinomycetota</taxon>
        <taxon>Actinomycetes</taxon>
        <taxon>Mycobacteriales</taxon>
        <taxon>Corynebacteriaceae</taxon>
        <taxon>Corynebacterium</taxon>
    </lineage>
</organism>
<evidence type="ECO:0000313" key="5">
    <source>
        <dbReference type="Proteomes" id="UP001146430"/>
    </source>
</evidence>
<keyword evidence="2" id="KW-0472">Membrane</keyword>
<reference evidence="3" key="1">
    <citation type="submission" date="2022-02" db="EMBL/GenBank/DDBJ databases">
        <title>Corynebacterium sp. from urogenital microbiome.</title>
        <authorList>
            <person name="Cappelli E.A."/>
            <person name="Ribeiro T.G."/>
            <person name="Peixe L."/>
        </authorList>
    </citation>
    <scope>NUCLEOTIDE SEQUENCE</scope>
    <source>
        <strain evidence="3">C8Ua_181</strain>
    </source>
</reference>
<dbReference type="InterPro" id="IPR025557">
    <property type="entry name" value="DUF4282"/>
</dbReference>
<sequence>MADNDFNSDGFPKDFSPRDFSETPRHRAEDAAKNVEGTSIPEVNETKEFGDSGSSSRAESVSGAADSSAQSDFFSGLSQQRAQAENNSQEGELNSPQQQNYNVNRPNSLGISDQFGTSNGNIYGQGTQQGFGQYPQGPQGFGANSQVTRKEDGFFSGLFDFKFNKFITVEHAQVVYIIAMVIGALVWLANVLGGFIFSGVLGSMAYELDIPTGAGFSLFVIFFNFVASTVGFFFYIISIRLVLEMMVSNVRIAQNTRDLLNK</sequence>
<reference evidence="4 6" key="2">
    <citation type="submission" date="2023-08" db="EMBL/GenBank/DDBJ databases">
        <title>Genomic characterization of the C. tuberculostearicum species complex, a ubiquitous member of the human skin microbiome.</title>
        <authorList>
            <person name="Ahmed N."/>
            <person name="Deming C."/>
            <person name="Conlan S."/>
            <person name="Segre J."/>
        </authorList>
    </citation>
    <scope>NUCLEOTIDE SEQUENCE [LARGE SCALE GENOMIC DNA]</scope>
    <source>
        <strain evidence="4 6">CTNIH19</strain>
    </source>
</reference>
<protein>
    <submittedName>
        <fullName evidence="3">DUF4282 domain-containing protein</fullName>
    </submittedName>
</protein>
<evidence type="ECO:0000313" key="3">
    <source>
        <dbReference type="EMBL" id="MCZ9307159.1"/>
    </source>
</evidence>
<proteinExistence type="predicted"/>
<evidence type="ECO:0000256" key="1">
    <source>
        <dbReference type="SAM" id="MobiDB-lite"/>
    </source>
</evidence>
<evidence type="ECO:0000313" key="6">
    <source>
        <dbReference type="Proteomes" id="UP001185631"/>
    </source>
</evidence>
<keyword evidence="2" id="KW-0812">Transmembrane</keyword>
<keyword evidence="2" id="KW-1133">Transmembrane helix</keyword>
<keyword evidence="6" id="KW-1185">Reference proteome</keyword>
<dbReference type="Proteomes" id="UP001146430">
    <property type="component" value="Unassembled WGS sequence"/>
</dbReference>
<feature type="compositionally biased region" description="Polar residues" evidence="1">
    <location>
        <begin position="77"/>
        <end position="116"/>
    </location>
</feature>
<dbReference type="AlphaFoldDB" id="A0A9X3RSG1"/>
<feature type="compositionally biased region" description="Basic and acidic residues" evidence="1">
    <location>
        <begin position="11"/>
        <end position="33"/>
    </location>
</feature>
<dbReference type="RefSeq" id="WP_269946342.1">
    <property type="nucleotide sequence ID" value="NZ_JAKMUU010000003.1"/>
</dbReference>
<dbReference type="Pfam" id="PF14110">
    <property type="entry name" value="DUF4282"/>
    <property type="match status" value="1"/>
</dbReference>
<dbReference type="EMBL" id="JAVBID010000002">
    <property type="protein sequence ID" value="MDV2423315.1"/>
    <property type="molecule type" value="Genomic_DNA"/>
</dbReference>
<evidence type="ECO:0000313" key="4">
    <source>
        <dbReference type="EMBL" id="MDV2423315.1"/>
    </source>
</evidence>
<feature type="region of interest" description="Disordered" evidence="1">
    <location>
        <begin position="1"/>
        <end position="116"/>
    </location>
</feature>
<gene>
    <name evidence="3" type="ORF">L8V01_06650</name>
    <name evidence="4" type="ORF">RAE13_02640</name>
</gene>
<feature type="transmembrane region" description="Helical" evidence="2">
    <location>
        <begin position="174"/>
        <end position="196"/>
    </location>
</feature>
<comment type="caution">
    <text evidence="3">The sequence shown here is derived from an EMBL/GenBank/DDBJ whole genome shotgun (WGS) entry which is preliminary data.</text>
</comment>
<feature type="compositionally biased region" description="Low complexity" evidence="1">
    <location>
        <begin position="51"/>
        <end position="76"/>
    </location>
</feature>
<feature type="transmembrane region" description="Helical" evidence="2">
    <location>
        <begin position="216"/>
        <end position="243"/>
    </location>
</feature>
<evidence type="ECO:0000256" key="2">
    <source>
        <dbReference type="SAM" id="Phobius"/>
    </source>
</evidence>
<dbReference type="EMBL" id="JAKMUU010000003">
    <property type="protein sequence ID" value="MCZ9307159.1"/>
    <property type="molecule type" value="Genomic_DNA"/>
</dbReference>
<accession>A0A9X3RSG1</accession>
<name>A0A9X3RSG1_9CORY</name>